<evidence type="ECO:0000313" key="2">
    <source>
        <dbReference type="Proteomes" id="UP000037020"/>
    </source>
</evidence>
<keyword evidence="2" id="KW-1185">Reference proteome</keyword>
<gene>
    <name evidence="1" type="ORF">ADK38_47260</name>
</gene>
<proteinExistence type="predicted"/>
<protein>
    <recommendedName>
        <fullName evidence="3">Acyl-CoA dehydrogenase</fullName>
    </recommendedName>
</protein>
<accession>A0ABR5IQY2</accession>
<comment type="caution">
    <text evidence="1">The sequence shown here is derived from an EMBL/GenBank/DDBJ whole genome shotgun (WGS) entry which is preliminary data.</text>
</comment>
<reference evidence="1 2" key="1">
    <citation type="submission" date="2015-07" db="EMBL/GenBank/DDBJ databases">
        <authorList>
            <person name="Ju K.-S."/>
            <person name="Doroghazi J.R."/>
            <person name="Metcalf W.W."/>
        </authorList>
    </citation>
    <scope>NUCLEOTIDE SEQUENCE [LARGE SCALE GENOMIC DNA]</scope>
    <source>
        <strain evidence="1 2">NRRL B-3589</strain>
    </source>
</reference>
<organism evidence="1 2">
    <name type="scientific">Streptomyces varsoviensis</name>
    <dbReference type="NCBI Taxonomy" id="67373"/>
    <lineage>
        <taxon>Bacteria</taxon>
        <taxon>Bacillati</taxon>
        <taxon>Actinomycetota</taxon>
        <taxon>Actinomycetes</taxon>
        <taxon>Kitasatosporales</taxon>
        <taxon>Streptomycetaceae</taxon>
        <taxon>Streptomyces</taxon>
    </lineage>
</organism>
<dbReference type="EMBL" id="LGUT01004733">
    <property type="protein sequence ID" value="KOG37658.1"/>
    <property type="molecule type" value="Genomic_DNA"/>
</dbReference>
<dbReference type="Proteomes" id="UP000037020">
    <property type="component" value="Unassembled WGS sequence"/>
</dbReference>
<name>A0ABR5IQY2_9ACTN</name>
<evidence type="ECO:0008006" key="3">
    <source>
        <dbReference type="Google" id="ProtNLM"/>
    </source>
</evidence>
<sequence length="111" mass="11747">AKLDYVRATITVHLCAGALAFGLAEAGRAPLGVLLRQLADRLHEAVDRLEHASGIPGAPASVLRARVLDADRLPIKAMVTAGTLLTKERSGAADINKYYVSGPNYLRTAGR</sequence>
<evidence type="ECO:0000313" key="1">
    <source>
        <dbReference type="EMBL" id="KOG37658.1"/>
    </source>
</evidence>
<feature type="non-terminal residue" evidence="1">
    <location>
        <position position="1"/>
    </location>
</feature>